<dbReference type="Pfam" id="PF10978">
    <property type="entry name" value="DUF2785"/>
    <property type="match status" value="1"/>
</dbReference>
<evidence type="ECO:0000313" key="1">
    <source>
        <dbReference type="EMBL" id="QGZ93482.1"/>
    </source>
</evidence>
<proteinExistence type="predicted"/>
<dbReference type="EMBL" id="CP047045">
    <property type="protein sequence ID" value="QGZ93482.1"/>
    <property type="molecule type" value="Genomic_DNA"/>
</dbReference>
<dbReference type="InterPro" id="IPR021247">
    <property type="entry name" value="DUF2785"/>
</dbReference>
<gene>
    <name evidence="1" type="ORF">DSM104635_00292</name>
</gene>
<name>A0A6I6MPI3_9CAUL</name>
<keyword evidence="2" id="KW-1185">Reference proteome</keyword>
<organism evidence="1 2">
    <name type="scientific">Terricaulis silvestris</name>
    <dbReference type="NCBI Taxonomy" id="2686094"/>
    <lineage>
        <taxon>Bacteria</taxon>
        <taxon>Pseudomonadati</taxon>
        <taxon>Pseudomonadota</taxon>
        <taxon>Alphaproteobacteria</taxon>
        <taxon>Caulobacterales</taxon>
        <taxon>Caulobacteraceae</taxon>
        <taxon>Terricaulis</taxon>
    </lineage>
</organism>
<reference evidence="2" key="1">
    <citation type="submission" date="2019-12" db="EMBL/GenBank/DDBJ databases">
        <title>Complete genome of Terracaulis silvestris 0127_4.</title>
        <authorList>
            <person name="Vieira S."/>
            <person name="Riedel T."/>
            <person name="Sproer C."/>
            <person name="Pascual J."/>
            <person name="Boedeker C."/>
            <person name="Overmann J."/>
        </authorList>
    </citation>
    <scope>NUCLEOTIDE SEQUENCE [LARGE SCALE GENOMIC DNA]</scope>
    <source>
        <strain evidence="2">0127_4</strain>
    </source>
</reference>
<evidence type="ECO:0008006" key="3">
    <source>
        <dbReference type="Google" id="ProtNLM"/>
    </source>
</evidence>
<evidence type="ECO:0000313" key="2">
    <source>
        <dbReference type="Proteomes" id="UP000431269"/>
    </source>
</evidence>
<dbReference type="KEGG" id="tsv:DSM104635_00292"/>
<accession>A0A6I6MPI3</accession>
<dbReference type="AlphaFoldDB" id="A0A6I6MPI3"/>
<dbReference type="Proteomes" id="UP000431269">
    <property type="component" value="Chromosome"/>
</dbReference>
<protein>
    <recommendedName>
        <fullName evidence="3">DUF2785 domain-containing protein</fullName>
    </recommendedName>
</protein>
<sequence>MAACRPAGYDRAQLDALKAAGWTVADDAQRNALALALAECVGDPDPTVRDGIAYEGLQAWMRQRTLTNETLAALNANLQAKLTAPDASGFQRPFAALVLSEVTRTDRVQAWLTAEQRAQLVDASVAYLEGVRDYRGYDEREGWRHGTAHAADLMLQLVLNPNVDRAQLERIRGAIASQVAPNGHFYIYGESERLARPILYMAQRNEFTEAEWTAWFTQLAGDEASWSGNWYATNAGLARKHNLSAFASVIYTNVDISGEAAFAPLLPGANAMIRALP</sequence>